<dbReference type="Pfam" id="PF02562">
    <property type="entry name" value="PhoH"/>
    <property type="match status" value="1"/>
</dbReference>
<sequence>MSTRKNFILDTNVILHDSECLKKFQENDIYIPITVVEELDGFKKGNEQLNYNARQFIRTLDRFASKEDITKGVSLGEDMGRLYVVVDTNLDPKLHNALVQNTPDHRIISIAIAVARSEPETKTILVSKDANLRLKALAFGVQAEDYKSGRVENIHHIEQQHIWRVLTKPEVLARVAQKEEVTIKEVMSTRGKKILPNSCFELRAKRGDTPLLCRTHGDSQILKPVEFSVNAGIKPRNIEQQFAFDLLNDDALSLVAITGTSGTGKTLLAIASAIEQKRKFKQILIARPIVSLSNKDLGFLPGGYEAKVEPYMQPIFDNINVIKDVTGQRHGSNSEIDELLRTRFISVEALAYIRGRSLSNVICIIDEAQNLTPLEIKTIITRAGEGTKIIFSGDIYQIDSPYLDVKSNGLSYMIDRMAGQEFFAHVHLEKGERSLLSEKAAKLL</sequence>
<dbReference type="RefSeq" id="WP_036792121.1">
    <property type="nucleotide sequence ID" value="NZ_JQZV01000013.1"/>
</dbReference>
<dbReference type="SMART" id="SM00670">
    <property type="entry name" value="PINc"/>
    <property type="match status" value="1"/>
</dbReference>
<comment type="caution">
    <text evidence="6">The sequence shown here is derived from an EMBL/GenBank/DDBJ whole genome shotgun (WGS) entry which is preliminary data.</text>
</comment>
<gene>
    <name evidence="6" type="ORF">HQ43_08835</name>
</gene>
<evidence type="ECO:0000256" key="2">
    <source>
        <dbReference type="ARBA" id="ARBA00022741"/>
    </source>
</evidence>
<comment type="similarity">
    <text evidence="4">In the N-terminal section; belongs to the PINc/VapC protein family.</text>
</comment>
<dbReference type="PANTHER" id="PTHR30473">
    <property type="entry name" value="PROTEIN PHOH"/>
    <property type="match status" value="1"/>
</dbReference>
<dbReference type="SUPFAM" id="SSF88723">
    <property type="entry name" value="PIN domain-like"/>
    <property type="match status" value="1"/>
</dbReference>
<evidence type="ECO:0000256" key="1">
    <source>
        <dbReference type="ARBA" id="ARBA00010393"/>
    </source>
</evidence>
<organism evidence="6 7">
    <name type="scientific">Porphyromonas canoris</name>
    <dbReference type="NCBI Taxonomy" id="36875"/>
    <lineage>
        <taxon>Bacteria</taxon>
        <taxon>Pseudomonadati</taxon>
        <taxon>Bacteroidota</taxon>
        <taxon>Bacteroidia</taxon>
        <taxon>Bacteroidales</taxon>
        <taxon>Porphyromonadaceae</taxon>
        <taxon>Porphyromonas</taxon>
    </lineage>
</organism>
<dbReference type="SUPFAM" id="SSF52540">
    <property type="entry name" value="P-loop containing nucleoside triphosphate hydrolases"/>
    <property type="match status" value="1"/>
</dbReference>
<evidence type="ECO:0000256" key="4">
    <source>
        <dbReference type="ARBA" id="ARBA00046345"/>
    </source>
</evidence>
<evidence type="ECO:0000313" key="6">
    <source>
        <dbReference type="EMBL" id="KGN92125.1"/>
    </source>
</evidence>
<name>A0ABR4XKB5_9PORP</name>
<dbReference type="Proteomes" id="UP000030101">
    <property type="component" value="Unassembled WGS sequence"/>
</dbReference>
<feature type="domain" description="PIN" evidence="5">
    <location>
        <begin position="5"/>
        <end position="134"/>
    </location>
</feature>
<reference evidence="6 7" key="1">
    <citation type="submission" date="2014-08" db="EMBL/GenBank/DDBJ databases">
        <title>Porphyromonas canoris strain:OH2762 Genome sequencing.</title>
        <authorList>
            <person name="Wallis C."/>
            <person name="Deusch O."/>
            <person name="O'Flynn C."/>
            <person name="Davis I."/>
            <person name="Jospin G."/>
            <person name="Darling A.E."/>
            <person name="Coil D.A."/>
            <person name="Alexiev A."/>
            <person name="Horsfall A."/>
            <person name="Kirkwood N."/>
            <person name="Harris S."/>
            <person name="Eisen J.A."/>
        </authorList>
    </citation>
    <scope>NUCLEOTIDE SEQUENCE [LARGE SCALE GENOMIC DNA]</scope>
    <source>
        <strain evidence="7">COT-108 OH2762</strain>
    </source>
</reference>
<keyword evidence="7" id="KW-1185">Reference proteome</keyword>
<accession>A0ABR4XKB5</accession>
<dbReference type="InterPro" id="IPR027417">
    <property type="entry name" value="P-loop_NTPase"/>
</dbReference>
<evidence type="ECO:0000256" key="3">
    <source>
        <dbReference type="ARBA" id="ARBA00022840"/>
    </source>
</evidence>
<dbReference type="EMBL" id="JQZV01000013">
    <property type="protein sequence ID" value="KGN92125.1"/>
    <property type="molecule type" value="Genomic_DNA"/>
</dbReference>
<dbReference type="Gene3D" id="3.40.50.300">
    <property type="entry name" value="P-loop containing nucleotide triphosphate hydrolases"/>
    <property type="match status" value="1"/>
</dbReference>
<dbReference type="Pfam" id="PF13638">
    <property type="entry name" value="PIN_4"/>
    <property type="match status" value="1"/>
</dbReference>
<protein>
    <submittedName>
        <fullName evidence="6">Phosphate starvation protein PhoH</fullName>
    </submittedName>
</protein>
<dbReference type="Gene3D" id="3.40.50.1010">
    <property type="entry name" value="5'-nuclease"/>
    <property type="match status" value="1"/>
</dbReference>
<evidence type="ECO:0000313" key="7">
    <source>
        <dbReference type="Proteomes" id="UP000030101"/>
    </source>
</evidence>
<dbReference type="InterPro" id="IPR051451">
    <property type="entry name" value="PhoH2-like"/>
</dbReference>
<comment type="similarity">
    <text evidence="1">Belongs to the PhoH family.</text>
</comment>
<dbReference type="CDD" id="cd09883">
    <property type="entry name" value="PIN_VapC_PhoHL-ATPase"/>
    <property type="match status" value="1"/>
</dbReference>
<dbReference type="PANTHER" id="PTHR30473:SF2">
    <property type="entry name" value="PIN DOMAIN-CONTAINING PROTEIN"/>
    <property type="match status" value="1"/>
</dbReference>
<proteinExistence type="inferred from homology"/>
<keyword evidence="2" id="KW-0547">Nucleotide-binding</keyword>
<keyword evidence="3" id="KW-0067">ATP-binding</keyword>
<dbReference type="InterPro" id="IPR002716">
    <property type="entry name" value="PIN_dom"/>
</dbReference>
<evidence type="ECO:0000259" key="5">
    <source>
        <dbReference type="SMART" id="SM00670"/>
    </source>
</evidence>
<dbReference type="InterPro" id="IPR029060">
    <property type="entry name" value="PIN-like_dom_sf"/>
</dbReference>
<dbReference type="InterPro" id="IPR003714">
    <property type="entry name" value="PhoH"/>
</dbReference>